<protein>
    <submittedName>
        <fullName evidence="2">Uncharacterized protein</fullName>
    </submittedName>
</protein>
<dbReference type="GeneID" id="70236093"/>
<dbReference type="AlphaFoldDB" id="A0A9P8P782"/>
<evidence type="ECO:0000256" key="1">
    <source>
        <dbReference type="SAM" id="Coils"/>
    </source>
</evidence>
<dbReference type="SUPFAM" id="SSF57997">
    <property type="entry name" value="Tropomyosin"/>
    <property type="match status" value="1"/>
</dbReference>
<sequence length="120" mass="13382">MSPSSPPLTHSQGSNGPVHPIELVVQSLVESPLEVLNLNLTSLYESQAILSTILKRLEEKLGKTEKQIKDYEPTEPTDEISLDEYIAKIANIKTQLKTINAKIDMVEKRVDKIMTNVGVR</sequence>
<proteinExistence type="predicted"/>
<feature type="coiled-coil region" evidence="1">
    <location>
        <begin position="54"/>
        <end position="109"/>
    </location>
</feature>
<dbReference type="Gene3D" id="1.20.5.340">
    <property type="match status" value="1"/>
</dbReference>
<comment type="caution">
    <text evidence="2">The sequence shown here is derived from an EMBL/GenBank/DDBJ whole genome shotgun (WGS) entry which is preliminary data.</text>
</comment>
<dbReference type="Proteomes" id="UP000769157">
    <property type="component" value="Unassembled WGS sequence"/>
</dbReference>
<keyword evidence="3" id="KW-1185">Reference proteome</keyword>
<reference evidence="2" key="1">
    <citation type="journal article" date="2021" name="Open Biol.">
        <title>Shared evolutionary footprints suggest mitochondrial oxidative damage underlies multiple complex I losses in fungi.</title>
        <authorList>
            <person name="Schikora-Tamarit M.A."/>
            <person name="Marcet-Houben M."/>
            <person name="Nosek J."/>
            <person name="Gabaldon T."/>
        </authorList>
    </citation>
    <scope>NUCLEOTIDE SEQUENCE</scope>
    <source>
        <strain evidence="2">CBS6075</strain>
    </source>
</reference>
<evidence type="ECO:0000313" key="2">
    <source>
        <dbReference type="EMBL" id="KAH3665939.1"/>
    </source>
</evidence>
<organism evidence="2 3">
    <name type="scientific">Ogataea philodendri</name>
    <dbReference type="NCBI Taxonomy" id="1378263"/>
    <lineage>
        <taxon>Eukaryota</taxon>
        <taxon>Fungi</taxon>
        <taxon>Dikarya</taxon>
        <taxon>Ascomycota</taxon>
        <taxon>Saccharomycotina</taxon>
        <taxon>Pichiomycetes</taxon>
        <taxon>Pichiales</taxon>
        <taxon>Pichiaceae</taxon>
        <taxon>Ogataea</taxon>
    </lineage>
</organism>
<dbReference type="Pfam" id="PF14712">
    <property type="entry name" value="Snapin_Pallidin"/>
    <property type="match status" value="1"/>
</dbReference>
<name>A0A9P8P782_9ASCO</name>
<dbReference type="RefSeq" id="XP_046061143.1">
    <property type="nucleotide sequence ID" value="XM_046205173.1"/>
</dbReference>
<dbReference type="OrthoDB" id="3989460at2759"/>
<reference evidence="2" key="2">
    <citation type="submission" date="2021-01" db="EMBL/GenBank/DDBJ databases">
        <authorList>
            <person name="Schikora-Tamarit M.A."/>
        </authorList>
    </citation>
    <scope>NUCLEOTIDE SEQUENCE</scope>
    <source>
        <strain evidence="2">CBS6075</strain>
    </source>
</reference>
<evidence type="ECO:0000313" key="3">
    <source>
        <dbReference type="Proteomes" id="UP000769157"/>
    </source>
</evidence>
<gene>
    <name evidence="2" type="ORF">OGAPHI_004128</name>
</gene>
<dbReference type="InterPro" id="IPR028119">
    <property type="entry name" value="Snapin/Pallidin/Snn1"/>
</dbReference>
<keyword evidence="1" id="KW-0175">Coiled coil</keyword>
<dbReference type="EMBL" id="JAEUBE010000295">
    <property type="protein sequence ID" value="KAH3665939.1"/>
    <property type="molecule type" value="Genomic_DNA"/>
</dbReference>
<accession>A0A9P8P782</accession>